<dbReference type="CDD" id="cd04301">
    <property type="entry name" value="NAT_SF"/>
    <property type="match status" value="1"/>
</dbReference>
<dbReference type="InterPro" id="IPR050276">
    <property type="entry name" value="MshD_Acetyltransferase"/>
</dbReference>
<dbReference type="GO" id="GO:0005737">
    <property type="term" value="C:cytoplasm"/>
    <property type="evidence" value="ECO:0007669"/>
    <property type="project" value="UniProtKB-SubCell"/>
</dbReference>
<dbReference type="Gene3D" id="3.40.630.30">
    <property type="match status" value="1"/>
</dbReference>
<reference evidence="3" key="1">
    <citation type="submission" date="2020-08" db="EMBL/GenBank/DDBJ databases">
        <title>Genome public.</title>
        <authorList>
            <person name="Liu C."/>
            <person name="Sun Q."/>
        </authorList>
    </citation>
    <scope>NUCLEOTIDE SEQUENCE</scope>
    <source>
        <strain evidence="3">BX12</strain>
    </source>
</reference>
<evidence type="ECO:0000256" key="1">
    <source>
        <dbReference type="RuleBase" id="RU363094"/>
    </source>
</evidence>
<protein>
    <recommendedName>
        <fullName evidence="1">[Ribosomal protein bS18]-alanine N-acetyltransferase</fullName>
        <ecNumber evidence="1">2.3.1.266</ecNumber>
    </recommendedName>
</protein>
<dbReference type="InterPro" id="IPR006464">
    <property type="entry name" value="AcTrfase_RimI/Ard1"/>
</dbReference>
<gene>
    <name evidence="3" type="primary">rimI</name>
    <name evidence="3" type="ORF">H9L42_12065</name>
</gene>
<comment type="catalytic activity">
    <reaction evidence="1">
        <text>N-terminal L-alanyl-[ribosomal protein bS18] + acetyl-CoA = N-terminal N(alpha)-acetyl-L-alanyl-[ribosomal protein bS18] + CoA + H(+)</text>
        <dbReference type="Rhea" id="RHEA:43756"/>
        <dbReference type="Rhea" id="RHEA-COMP:10676"/>
        <dbReference type="Rhea" id="RHEA-COMP:10677"/>
        <dbReference type="ChEBI" id="CHEBI:15378"/>
        <dbReference type="ChEBI" id="CHEBI:57287"/>
        <dbReference type="ChEBI" id="CHEBI:57288"/>
        <dbReference type="ChEBI" id="CHEBI:64718"/>
        <dbReference type="ChEBI" id="CHEBI:83683"/>
        <dbReference type="EC" id="2.3.1.266"/>
    </reaction>
</comment>
<evidence type="ECO:0000313" key="3">
    <source>
        <dbReference type="EMBL" id="MBC6680555.1"/>
    </source>
</evidence>
<comment type="caution">
    <text evidence="3">The sequence shown here is derived from an EMBL/GenBank/DDBJ whole genome shotgun (WGS) entry which is preliminary data.</text>
</comment>
<dbReference type="InterPro" id="IPR000182">
    <property type="entry name" value="GNAT_dom"/>
</dbReference>
<dbReference type="RefSeq" id="WP_187303653.1">
    <property type="nucleotide sequence ID" value="NZ_CBCTON010000033.1"/>
</dbReference>
<comment type="similarity">
    <text evidence="1">Belongs to the acetyltransferase family. RimI subfamily.</text>
</comment>
<organism evidence="3 4">
    <name type="scientific">Zhenpiania hominis</name>
    <dbReference type="NCBI Taxonomy" id="2763644"/>
    <lineage>
        <taxon>Bacteria</taxon>
        <taxon>Bacillati</taxon>
        <taxon>Bacillota</taxon>
        <taxon>Clostridia</taxon>
        <taxon>Peptostreptococcales</taxon>
        <taxon>Anaerovoracaceae</taxon>
        <taxon>Zhenpiania</taxon>
    </lineage>
</organism>
<dbReference type="Pfam" id="PF00583">
    <property type="entry name" value="Acetyltransf_1"/>
    <property type="match status" value="1"/>
</dbReference>
<evidence type="ECO:0000313" key="4">
    <source>
        <dbReference type="Proteomes" id="UP000602647"/>
    </source>
</evidence>
<dbReference type="GO" id="GO:0005840">
    <property type="term" value="C:ribosome"/>
    <property type="evidence" value="ECO:0007669"/>
    <property type="project" value="UniProtKB-KW"/>
</dbReference>
<evidence type="ECO:0000259" key="2">
    <source>
        <dbReference type="PROSITE" id="PS51186"/>
    </source>
</evidence>
<comment type="subcellular location">
    <subcellularLocation>
        <location evidence="1">Cytoplasm</location>
    </subcellularLocation>
</comment>
<keyword evidence="3" id="KW-0689">Ribosomal protein</keyword>
<keyword evidence="3" id="KW-0687">Ribonucleoprotein</keyword>
<dbReference type="SUPFAM" id="SSF55729">
    <property type="entry name" value="Acyl-CoA N-acyltransferases (Nat)"/>
    <property type="match status" value="1"/>
</dbReference>
<dbReference type="PROSITE" id="PS51186">
    <property type="entry name" value="GNAT"/>
    <property type="match status" value="1"/>
</dbReference>
<dbReference type="AlphaFoldDB" id="A0A923NPY3"/>
<dbReference type="Proteomes" id="UP000602647">
    <property type="component" value="Unassembled WGS sequence"/>
</dbReference>
<keyword evidence="4" id="KW-1185">Reference proteome</keyword>
<accession>A0A923NPY3</accession>
<dbReference type="NCBIfam" id="TIGR01575">
    <property type="entry name" value="rimI"/>
    <property type="match status" value="1"/>
</dbReference>
<keyword evidence="1" id="KW-0963">Cytoplasm</keyword>
<dbReference type="EC" id="2.3.1.266" evidence="1"/>
<dbReference type="PANTHER" id="PTHR43617">
    <property type="entry name" value="L-AMINO ACID N-ACETYLTRANSFERASE"/>
    <property type="match status" value="1"/>
</dbReference>
<dbReference type="InterPro" id="IPR016181">
    <property type="entry name" value="Acyl_CoA_acyltransferase"/>
</dbReference>
<dbReference type="PANTHER" id="PTHR43617:SF20">
    <property type="entry name" value="N-ALPHA-ACETYLTRANSFERASE RIMI"/>
    <property type="match status" value="1"/>
</dbReference>
<feature type="domain" description="N-acetyltransferase" evidence="2">
    <location>
        <begin position="4"/>
        <end position="149"/>
    </location>
</feature>
<dbReference type="GO" id="GO:0008999">
    <property type="term" value="F:protein-N-terminal-alanine acetyltransferase activity"/>
    <property type="evidence" value="ECO:0007669"/>
    <property type="project" value="UniProtKB-EC"/>
</dbReference>
<name>A0A923NPY3_9FIRM</name>
<comment type="function">
    <text evidence="1">Acetylates the N-terminal alanine of ribosomal protein bS18.</text>
</comment>
<sequence length="154" mass="17311">MSDLVIREADAGDIDAIAELEKICFATPWSRDSIRQELVENELAFYVVAELDGEVVGYMGMWHIVDEGHVTNVAVHPDHRGKHVASAIVAVVLAYSEAGGIRRFTLEVRSSNEAAKALYRKFDFKEEGLRRGYYKDNGEDAVIMWRDPAEPLKN</sequence>
<proteinExistence type="inferred from homology"/>
<dbReference type="EMBL" id="JACRYT010000015">
    <property type="protein sequence ID" value="MBC6680555.1"/>
    <property type="molecule type" value="Genomic_DNA"/>
</dbReference>